<organism evidence="2 3">
    <name type="scientific">Oldenlandia corymbosa var. corymbosa</name>
    <dbReference type="NCBI Taxonomy" id="529605"/>
    <lineage>
        <taxon>Eukaryota</taxon>
        <taxon>Viridiplantae</taxon>
        <taxon>Streptophyta</taxon>
        <taxon>Embryophyta</taxon>
        <taxon>Tracheophyta</taxon>
        <taxon>Spermatophyta</taxon>
        <taxon>Magnoliopsida</taxon>
        <taxon>eudicotyledons</taxon>
        <taxon>Gunneridae</taxon>
        <taxon>Pentapetalae</taxon>
        <taxon>asterids</taxon>
        <taxon>lamiids</taxon>
        <taxon>Gentianales</taxon>
        <taxon>Rubiaceae</taxon>
        <taxon>Rubioideae</taxon>
        <taxon>Spermacoceae</taxon>
        <taxon>Hedyotis-Oldenlandia complex</taxon>
        <taxon>Oldenlandia</taxon>
    </lineage>
</organism>
<accession>A0AAV1DUM2</accession>
<feature type="region of interest" description="Disordered" evidence="1">
    <location>
        <begin position="19"/>
        <end position="48"/>
    </location>
</feature>
<evidence type="ECO:0000256" key="1">
    <source>
        <dbReference type="SAM" id="MobiDB-lite"/>
    </source>
</evidence>
<gene>
    <name evidence="2" type="ORF">OLC1_LOCUS18909</name>
</gene>
<name>A0AAV1DUM2_OLDCO</name>
<keyword evidence="3" id="KW-1185">Reference proteome</keyword>
<dbReference type="EMBL" id="OX459123">
    <property type="protein sequence ID" value="CAI9111534.1"/>
    <property type="molecule type" value="Genomic_DNA"/>
</dbReference>
<protein>
    <submittedName>
        <fullName evidence="2">OLC1v1011779C1</fullName>
    </submittedName>
</protein>
<sequence length="131" mass="14766">MEKGNGRSPVNAMHVEQNNHTRIGNSPGDGLPPDFITPGGSQGDNNPWGHQTYRWYHHPRLDLPVFSGDEPQNWLRKCRKYSQMHHIPEAEMVDSVELFLDGKADTWFQGVKTAYGVVNGTSLDMFASSDR</sequence>
<evidence type="ECO:0000313" key="3">
    <source>
        <dbReference type="Proteomes" id="UP001161247"/>
    </source>
</evidence>
<dbReference type="Proteomes" id="UP001161247">
    <property type="component" value="Chromosome 6"/>
</dbReference>
<proteinExistence type="predicted"/>
<dbReference type="AlphaFoldDB" id="A0AAV1DUM2"/>
<evidence type="ECO:0000313" key="2">
    <source>
        <dbReference type="EMBL" id="CAI9111534.1"/>
    </source>
</evidence>
<reference evidence="2" key="1">
    <citation type="submission" date="2023-03" db="EMBL/GenBank/DDBJ databases">
        <authorList>
            <person name="Julca I."/>
        </authorList>
    </citation>
    <scope>NUCLEOTIDE SEQUENCE</scope>
</reference>